<dbReference type="VEuPathDB" id="VectorBase:BGLB021086"/>
<reference evidence="2" key="1">
    <citation type="submission" date="2020-05" db="UniProtKB">
        <authorList>
            <consortium name="EnsemblMetazoa"/>
        </authorList>
    </citation>
    <scope>IDENTIFICATION</scope>
    <source>
        <strain evidence="2">BB02</strain>
    </source>
</reference>
<feature type="domain" description="Reverse transcriptase" evidence="1">
    <location>
        <begin position="1"/>
        <end position="143"/>
    </location>
</feature>
<dbReference type="Proteomes" id="UP000076420">
    <property type="component" value="Unassembled WGS sequence"/>
</dbReference>
<accession>A0A2C9KLM1</accession>
<dbReference type="KEGG" id="bgt:106078319"/>
<protein>
    <recommendedName>
        <fullName evidence="1">Reverse transcriptase domain-containing protein</fullName>
    </recommendedName>
</protein>
<dbReference type="EnsemblMetazoa" id="BGLB021086-RA">
    <property type="protein sequence ID" value="BGLB021086-PA"/>
    <property type="gene ID" value="BGLB021086"/>
</dbReference>
<evidence type="ECO:0000313" key="2">
    <source>
        <dbReference type="EnsemblMetazoa" id="BGLB021086-PA"/>
    </source>
</evidence>
<organism evidence="2 3">
    <name type="scientific">Biomphalaria glabrata</name>
    <name type="common">Bloodfluke planorb</name>
    <name type="synonym">Freshwater snail</name>
    <dbReference type="NCBI Taxonomy" id="6526"/>
    <lineage>
        <taxon>Eukaryota</taxon>
        <taxon>Metazoa</taxon>
        <taxon>Spiralia</taxon>
        <taxon>Lophotrochozoa</taxon>
        <taxon>Mollusca</taxon>
        <taxon>Gastropoda</taxon>
        <taxon>Heterobranchia</taxon>
        <taxon>Euthyneura</taxon>
        <taxon>Panpulmonata</taxon>
        <taxon>Hygrophila</taxon>
        <taxon>Lymnaeoidea</taxon>
        <taxon>Planorbidae</taxon>
        <taxon>Biomphalaria</taxon>
    </lineage>
</organism>
<dbReference type="VEuPathDB" id="VectorBase:BGLAX_038957"/>
<dbReference type="PROSITE" id="PS50878">
    <property type="entry name" value="RT_POL"/>
    <property type="match status" value="1"/>
</dbReference>
<sequence>NRNLYTSIPHADGLKAIRYFFEIPENKHKSISTDILVRLTELVLTLNSFEFNVLFFDQISGVAMGTAFGPSYACLFMGFLELNICSSYTGPMPEFYRRYIDDGLCITSLTENELIKFIEFTNNFNPAIRFTYTISRTRVNFLA</sequence>
<dbReference type="AlphaFoldDB" id="A0A2C9KLM1"/>
<name>A0A2C9KLM1_BIOGL</name>
<gene>
    <name evidence="2" type="primary">106078319</name>
</gene>
<dbReference type="PANTHER" id="PTHR21301">
    <property type="entry name" value="REVERSE TRANSCRIPTASE"/>
    <property type="match status" value="1"/>
</dbReference>
<dbReference type="PANTHER" id="PTHR21301:SF10">
    <property type="entry name" value="REVERSE TRANSCRIPTASE DOMAIN-CONTAINING PROTEIN"/>
    <property type="match status" value="1"/>
</dbReference>
<evidence type="ECO:0000313" key="3">
    <source>
        <dbReference type="Proteomes" id="UP000076420"/>
    </source>
</evidence>
<dbReference type="InterPro" id="IPR000477">
    <property type="entry name" value="RT_dom"/>
</dbReference>
<evidence type="ECO:0000259" key="1">
    <source>
        <dbReference type="PROSITE" id="PS50878"/>
    </source>
</evidence>
<proteinExistence type="predicted"/>
<dbReference type="STRING" id="6526.A0A2C9KLM1"/>